<dbReference type="STRING" id="1619007.UX70_C0001G0322"/>
<name>A0A0G4ATH6_9BACT</name>
<reference evidence="1 2" key="1">
    <citation type="journal article" date="2015" name="Nature">
        <title>rRNA introns, odd ribosomes, and small enigmatic genomes across a large radiation of phyla.</title>
        <authorList>
            <person name="Brown C.T."/>
            <person name="Hug L.A."/>
            <person name="Thomas B.C."/>
            <person name="Sharon I."/>
            <person name="Castelle C.J."/>
            <person name="Singh A."/>
            <person name="Wilkins M.J."/>
            <person name="Williams K.H."/>
            <person name="Banfield J.F."/>
        </authorList>
    </citation>
    <scope>NUCLEOTIDE SEQUENCE [LARGE SCALE GENOMIC DNA]</scope>
</reference>
<sequence length="68" mass="7406">MIAGKAPALANKSFLTAIGERDRVAIDIINKRIGENGGYICHQKCLIFCRECVTVRPRSFRGSAVTAP</sequence>
<dbReference type="AlphaFoldDB" id="A0A0G4ATH6"/>
<dbReference type="EMBL" id="CP011209">
    <property type="protein sequence ID" value="AKM78047.1"/>
    <property type="molecule type" value="Genomic_DNA"/>
</dbReference>
<organism evidence="1 2">
    <name type="scientific">Candidatus Wolfebacteria bacterium GW2011_GWB1_47_1</name>
    <dbReference type="NCBI Taxonomy" id="1619007"/>
    <lineage>
        <taxon>Bacteria</taxon>
        <taxon>Candidatus Wolfeibacteriota</taxon>
    </lineage>
</organism>
<proteinExistence type="predicted"/>
<dbReference type="Proteomes" id="UP000035656">
    <property type="component" value="Chromosome"/>
</dbReference>
<dbReference type="KEGG" id="pwo:UX70_C0001G0322"/>
<evidence type="ECO:0000313" key="1">
    <source>
        <dbReference type="EMBL" id="AKM78047.1"/>
    </source>
</evidence>
<evidence type="ECO:0000313" key="2">
    <source>
        <dbReference type="Proteomes" id="UP000035656"/>
    </source>
</evidence>
<accession>A0A0G4ATH6</accession>
<protein>
    <submittedName>
        <fullName evidence="1">Uncharacterized protein</fullName>
    </submittedName>
</protein>
<gene>
    <name evidence="1" type="ORF">UX70_C0001G0322</name>
</gene>